<dbReference type="KEGG" id="aali:118457299"/>
<proteinExistence type="inferred from homology"/>
<keyword evidence="4 7" id="KW-0233">DNA recombination</keyword>
<keyword evidence="3 7" id="KW-0227">DNA damage</keyword>
<evidence type="ECO:0000256" key="7">
    <source>
        <dbReference type="RuleBase" id="RU365071"/>
    </source>
</evidence>
<name>A0A8W7K7I2_ANOAL</name>
<keyword evidence="10" id="KW-1185">Reference proteome</keyword>
<comment type="subcellular location">
    <subcellularLocation>
        <location evidence="1 7">Nucleus</location>
    </subcellularLocation>
</comment>
<dbReference type="InterPro" id="IPR014854">
    <property type="entry name" value="Nse4_C"/>
</dbReference>
<reference evidence="9" key="2">
    <citation type="submission" date="2022-08" db="UniProtKB">
        <authorList>
            <consortium name="EnsemblMetazoa"/>
        </authorList>
    </citation>
    <scope>IDENTIFICATION</scope>
    <source>
        <strain evidence="9">STECLA/ALBI9_A</strain>
    </source>
</reference>
<dbReference type="RefSeq" id="XP_035774662.1">
    <property type="nucleotide sequence ID" value="XM_035918769.1"/>
</dbReference>
<feature type="domain" description="Non-structural maintenance of chromosome element 4 C-terminal" evidence="8">
    <location>
        <begin position="197"/>
        <end position="284"/>
    </location>
</feature>
<comment type="subunit">
    <text evidence="7">Component of the SMC5-SMC6 complex.</text>
</comment>
<evidence type="ECO:0000256" key="4">
    <source>
        <dbReference type="ARBA" id="ARBA00023172"/>
    </source>
</evidence>
<keyword evidence="5 7" id="KW-0234">DNA repair</keyword>
<evidence type="ECO:0000256" key="2">
    <source>
        <dbReference type="ARBA" id="ARBA00008997"/>
    </source>
</evidence>
<evidence type="ECO:0000313" key="10">
    <source>
        <dbReference type="Proteomes" id="UP000069272"/>
    </source>
</evidence>
<sequence>MTTERRKRYQKLIDQGRDIALRTQTENAVDIFQSVSALLESNDTLMQESACKDRPENASEISLNVQIVKMSHELVSAAMQKSESSQFCDAELTTAIMAMIGSTDGQQNWHLFGKTGITAFRMSKHTPSLFGSFDFNPAPVENTVKERRRRQRQELGEARKPTTVHKLNQEETDARNLQGILDQLKTICKEKGSAKGIAYYELITDPTDFMNTIDTAFQISFLIQKGVVVLEMDDGVLFARPTSEKEKQQGRNIQNDENVQAILSFNCAKWQESIKRYRLTRPILRIDRDNADNGGLGHSSAS</sequence>
<evidence type="ECO:0000256" key="6">
    <source>
        <dbReference type="ARBA" id="ARBA00023242"/>
    </source>
</evidence>
<comment type="function">
    <text evidence="7">Component of the SMC5-SMC6 complex, that promotes sister chromatid alignment after DNA damage and facilitates double-stranded DNA breaks (DSBs) repair via homologous recombination between sister chromatids.</text>
</comment>
<dbReference type="Proteomes" id="UP000069272">
    <property type="component" value="Chromosome 2L"/>
</dbReference>
<evidence type="ECO:0000256" key="5">
    <source>
        <dbReference type="ARBA" id="ARBA00023204"/>
    </source>
</evidence>
<dbReference type="AlphaFoldDB" id="A0A8W7K7I2"/>
<dbReference type="OrthoDB" id="361242at2759"/>
<protein>
    <recommendedName>
        <fullName evidence="7">Non-structural maintenance of chromosomes element 4</fullName>
    </recommendedName>
</protein>
<dbReference type="Pfam" id="PF08743">
    <property type="entry name" value="Nse4_C"/>
    <property type="match status" value="1"/>
</dbReference>
<dbReference type="GO" id="GO:0030915">
    <property type="term" value="C:Smc5-Smc6 complex"/>
    <property type="evidence" value="ECO:0007669"/>
    <property type="project" value="UniProtKB-UniRule"/>
</dbReference>
<evidence type="ECO:0000256" key="1">
    <source>
        <dbReference type="ARBA" id="ARBA00004123"/>
    </source>
</evidence>
<dbReference type="InterPro" id="IPR027786">
    <property type="entry name" value="Nse4/EID"/>
</dbReference>
<dbReference type="EnsemblMetazoa" id="AALB016136-RA">
    <property type="protein sequence ID" value="AALB016136-PA"/>
    <property type="gene ID" value="AALB016136"/>
</dbReference>
<dbReference type="PANTHER" id="PTHR16140:SF0">
    <property type="entry name" value="NON-STRUCTURAL MAINTENANCE OF CHROMOSOMES ELEMENT 4"/>
    <property type="match status" value="1"/>
</dbReference>
<keyword evidence="6 7" id="KW-0539">Nucleus</keyword>
<evidence type="ECO:0000256" key="3">
    <source>
        <dbReference type="ARBA" id="ARBA00022763"/>
    </source>
</evidence>
<dbReference type="GO" id="GO:0006281">
    <property type="term" value="P:DNA repair"/>
    <property type="evidence" value="ECO:0007669"/>
    <property type="project" value="UniProtKB-UniRule"/>
</dbReference>
<dbReference type="GeneID" id="118457299"/>
<dbReference type="GO" id="GO:0006310">
    <property type="term" value="P:DNA recombination"/>
    <property type="evidence" value="ECO:0007669"/>
    <property type="project" value="UniProtKB-UniRule"/>
</dbReference>
<reference evidence="9 10" key="1">
    <citation type="journal article" date="2017" name="G3 (Bethesda)">
        <title>The Physical Genome Mapping of Anopheles albimanus Corrected Scaffold Misassemblies and Identified Interarm Rearrangements in Genus Anopheles.</title>
        <authorList>
            <person name="Artemov G.N."/>
            <person name="Peery A.N."/>
            <person name="Jiang X."/>
            <person name="Tu Z."/>
            <person name="Stegniy V.N."/>
            <person name="Sharakhova M.V."/>
            <person name="Sharakhov I.V."/>
        </authorList>
    </citation>
    <scope>NUCLEOTIDE SEQUENCE [LARGE SCALE GENOMIC DNA]</scope>
    <source>
        <strain evidence="9 10">ALBI9_A</strain>
    </source>
</reference>
<organism evidence="9 10">
    <name type="scientific">Anopheles albimanus</name>
    <name type="common">New world malaria mosquito</name>
    <dbReference type="NCBI Taxonomy" id="7167"/>
    <lineage>
        <taxon>Eukaryota</taxon>
        <taxon>Metazoa</taxon>
        <taxon>Ecdysozoa</taxon>
        <taxon>Arthropoda</taxon>
        <taxon>Hexapoda</taxon>
        <taxon>Insecta</taxon>
        <taxon>Pterygota</taxon>
        <taxon>Neoptera</taxon>
        <taxon>Endopterygota</taxon>
        <taxon>Diptera</taxon>
        <taxon>Nematocera</taxon>
        <taxon>Culicoidea</taxon>
        <taxon>Culicidae</taxon>
        <taxon>Anophelinae</taxon>
        <taxon>Anopheles</taxon>
    </lineage>
</organism>
<evidence type="ECO:0000259" key="8">
    <source>
        <dbReference type="Pfam" id="PF08743"/>
    </source>
</evidence>
<dbReference type="GO" id="GO:0005634">
    <property type="term" value="C:nucleus"/>
    <property type="evidence" value="ECO:0007669"/>
    <property type="project" value="UniProtKB-SubCell"/>
</dbReference>
<evidence type="ECO:0000313" key="9">
    <source>
        <dbReference type="EnsemblMetazoa" id="AALB016136-PA"/>
    </source>
</evidence>
<dbReference type="PANTHER" id="PTHR16140">
    <property type="entry name" value="NON-STRUCTURAL MAINTENANCE OF CHROMOSOMES ELEMENT 4"/>
    <property type="match status" value="1"/>
</dbReference>
<accession>A0A8W7K7I2</accession>
<comment type="similarity">
    <text evidence="2 7">Belongs to the NSE4 family.</text>
</comment>